<gene>
    <name evidence="1" type="ORF">S03H2_25913</name>
</gene>
<dbReference type="EMBL" id="BARU01014816">
    <property type="protein sequence ID" value="GAH37102.1"/>
    <property type="molecule type" value="Genomic_DNA"/>
</dbReference>
<organism evidence="1">
    <name type="scientific">marine sediment metagenome</name>
    <dbReference type="NCBI Taxonomy" id="412755"/>
    <lineage>
        <taxon>unclassified sequences</taxon>
        <taxon>metagenomes</taxon>
        <taxon>ecological metagenomes</taxon>
    </lineage>
</organism>
<name>X1EX19_9ZZZZ</name>
<reference evidence="1" key="1">
    <citation type="journal article" date="2014" name="Front. Microbiol.">
        <title>High frequency of phylogenetically diverse reductive dehalogenase-homologous genes in deep subseafloor sedimentary metagenomes.</title>
        <authorList>
            <person name="Kawai M."/>
            <person name="Futagami T."/>
            <person name="Toyoda A."/>
            <person name="Takaki Y."/>
            <person name="Nishi S."/>
            <person name="Hori S."/>
            <person name="Arai W."/>
            <person name="Tsubouchi T."/>
            <person name="Morono Y."/>
            <person name="Uchiyama I."/>
            <person name="Ito T."/>
            <person name="Fujiyama A."/>
            <person name="Inagaki F."/>
            <person name="Takami H."/>
        </authorList>
    </citation>
    <scope>NUCLEOTIDE SEQUENCE</scope>
    <source>
        <strain evidence="1">Expedition CK06-06</strain>
    </source>
</reference>
<dbReference type="SUPFAM" id="SSF49464">
    <property type="entry name" value="Carboxypeptidase regulatory domain-like"/>
    <property type="match status" value="1"/>
</dbReference>
<feature type="non-terminal residue" evidence="1">
    <location>
        <position position="135"/>
    </location>
</feature>
<accession>X1EX19</accession>
<dbReference type="AlphaFoldDB" id="X1EX19"/>
<dbReference type="Gene3D" id="2.60.40.1120">
    <property type="entry name" value="Carboxypeptidase-like, regulatory domain"/>
    <property type="match status" value="1"/>
</dbReference>
<evidence type="ECO:0008006" key="2">
    <source>
        <dbReference type="Google" id="ProtNLM"/>
    </source>
</evidence>
<dbReference type="Pfam" id="PF13620">
    <property type="entry name" value="CarboxypepD_reg"/>
    <property type="match status" value="1"/>
</dbReference>
<evidence type="ECO:0000313" key="1">
    <source>
        <dbReference type="EMBL" id="GAH37102.1"/>
    </source>
</evidence>
<sequence>VDPDGVPLPGVTVTLSGSKILSQTVITSDRGNFRFMGLPVAKDYTLRSELPGFNTLIREKLDISFGRDLTFTITLSQTTLEEEITVVGESPVIDTKRTQVGVNITTEMIMSLPTSRNPWVIMSLVPGMLIDREDV</sequence>
<comment type="caution">
    <text evidence="1">The sequence shown here is derived from an EMBL/GenBank/DDBJ whole genome shotgun (WGS) entry which is preliminary data.</text>
</comment>
<protein>
    <recommendedName>
        <fullName evidence="2">Carboxypeptidase regulatory-like domain-containing protein</fullName>
    </recommendedName>
</protein>
<proteinExistence type="predicted"/>
<feature type="non-terminal residue" evidence="1">
    <location>
        <position position="1"/>
    </location>
</feature>
<dbReference type="InterPro" id="IPR008969">
    <property type="entry name" value="CarboxyPept-like_regulatory"/>
</dbReference>